<dbReference type="Proteomes" id="UP000186098">
    <property type="component" value="Unassembled WGS sequence"/>
</dbReference>
<dbReference type="STRING" id="407234.SAMN05421795_102603"/>
<name>A0A1N7L668_9RHOB</name>
<feature type="domain" description="Peptidoglycan binding-like" evidence="3">
    <location>
        <begin position="76"/>
        <end position="121"/>
    </location>
</feature>
<sequence length="523" mass="52732">MKMSKLVSVSLVAMLSVTSATSARADGNGLVGGLVGGIIGGAIAADMARHSRQNTTNHRATTQRSSANTAQRQANRETQTALNHFGFDAGAPDGVMGRRSRAAITQYQVTLGYPPTGQLTEFERNHLVSSYHRAVAGGALTMQQAAANPMGMKGLLVEWRDATLGLPPGGGMAAGTMAAGTMAAGAAAAGTLGVLNKQPSPEGAEPPAAASVPAATAPALPNFLGGMTTQASLASHCNRVNLVTSSNGGFVTAASMTDPNQALGEQFCLARTYAITQGEELVARIQGVSADEIARQCEGFGTALRDHVAALSLQDRAAVSAGVASFVLASGMAPAQLTDTAKICLSVGYRTDNMDTAIGSALVLDALGEKVYDELLGHHLAMGFGTSRRPDLALAWYQGGIDALGQGGGAVFAPGQPERTELIRRAAYTLSGRADLLQPAAPVPAALPNFAPMAPAPAAPAAVAPQVQGALTPAPSAPATAEISAPAAPAPSPATVTAASSQPVGVASGMANILRLPGALLRP</sequence>
<dbReference type="InterPro" id="IPR036365">
    <property type="entry name" value="PGBD-like_sf"/>
</dbReference>
<protein>
    <submittedName>
        <fullName evidence="4">Putative peptidoglycan binding domain-containing protein</fullName>
    </submittedName>
</protein>
<keyword evidence="5" id="KW-1185">Reference proteome</keyword>
<dbReference type="RefSeq" id="WP_076364485.1">
    <property type="nucleotide sequence ID" value="NZ_FTOM01000002.1"/>
</dbReference>
<dbReference type="InterPro" id="IPR036366">
    <property type="entry name" value="PGBDSf"/>
</dbReference>
<dbReference type="InterPro" id="IPR002477">
    <property type="entry name" value="Peptidoglycan-bd-like"/>
</dbReference>
<evidence type="ECO:0000256" key="2">
    <source>
        <dbReference type="SAM" id="SignalP"/>
    </source>
</evidence>
<dbReference type="EMBL" id="FTOM01000002">
    <property type="protein sequence ID" value="SIS69291.1"/>
    <property type="molecule type" value="Genomic_DNA"/>
</dbReference>
<organism evidence="4 5">
    <name type="scientific">Phaeovulum vinaykumarii</name>
    <dbReference type="NCBI Taxonomy" id="407234"/>
    <lineage>
        <taxon>Bacteria</taxon>
        <taxon>Pseudomonadati</taxon>
        <taxon>Pseudomonadota</taxon>
        <taxon>Alphaproteobacteria</taxon>
        <taxon>Rhodobacterales</taxon>
        <taxon>Paracoccaceae</taxon>
        <taxon>Phaeovulum</taxon>
    </lineage>
</organism>
<dbReference type="SUPFAM" id="SSF47090">
    <property type="entry name" value="PGBD-like"/>
    <property type="match status" value="1"/>
</dbReference>
<gene>
    <name evidence="4" type="ORF">SAMN05421795_102603</name>
</gene>
<feature type="signal peptide" evidence="2">
    <location>
        <begin position="1"/>
        <end position="25"/>
    </location>
</feature>
<feature type="compositionally biased region" description="Polar residues" evidence="1">
    <location>
        <begin position="53"/>
        <end position="77"/>
    </location>
</feature>
<evidence type="ECO:0000313" key="5">
    <source>
        <dbReference type="Proteomes" id="UP000186098"/>
    </source>
</evidence>
<dbReference type="AlphaFoldDB" id="A0A1N7L668"/>
<reference evidence="5" key="1">
    <citation type="submission" date="2017-01" db="EMBL/GenBank/DDBJ databases">
        <authorList>
            <person name="Varghese N."/>
            <person name="Submissions S."/>
        </authorList>
    </citation>
    <scope>NUCLEOTIDE SEQUENCE [LARGE SCALE GENOMIC DNA]</scope>
    <source>
        <strain evidence="5">DSM 18714</strain>
    </source>
</reference>
<evidence type="ECO:0000259" key="3">
    <source>
        <dbReference type="Pfam" id="PF01471"/>
    </source>
</evidence>
<evidence type="ECO:0000313" key="4">
    <source>
        <dbReference type="EMBL" id="SIS69291.1"/>
    </source>
</evidence>
<dbReference type="Pfam" id="PF01471">
    <property type="entry name" value="PG_binding_1"/>
    <property type="match status" value="1"/>
</dbReference>
<proteinExistence type="predicted"/>
<evidence type="ECO:0000256" key="1">
    <source>
        <dbReference type="SAM" id="MobiDB-lite"/>
    </source>
</evidence>
<feature type="region of interest" description="Disordered" evidence="1">
    <location>
        <begin position="471"/>
        <end position="496"/>
    </location>
</feature>
<accession>A0A1N7L668</accession>
<feature type="region of interest" description="Disordered" evidence="1">
    <location>
        <begin position="50"/>
        <end position="77"/>
    </location>
</feature>
<feature type="chain" id="PRO_5013269785" evidence="2">
    <location>
        <begin position="26"/>
        <end position="523"/>
    </location>
</feature>
<keyword evidence="2" id="KW-0732">Signal</keyword>
<dbReference type="Gene3D" id="1.10.101.10">
    <property type="entry name" value="PGBD-like superfamily/PGBD"/>
    <property type="match status" value="1"/>
</dbReference>